<dbReference type="PANTHER" id="PTHR46796:SF12">
    <property type="entry name" value="HTH-TYPE DNA-BINDING TRANSCRIPTIONAL ACTIVATOR EUTR"/>
    <property type="match status" value="1"/>
</dbReference>
<keyword evidence="2" id="KW-0238">DNA-binding</keyword>
<dbReference type="PROSITE" id="PS00041">
    <property type="entry name" value="HTH_ARAC_FAMILY_1"/>
    <property type="match status" value="1"/>
</dbReference>
<dbReference type="InterPro" id="IPR018060">
    <property type="entry name" value="HTH_AraC"/>
</dbReference>
<evidence type="ECO:0000256" key="1">
    <source>
        <dbReference type="ARBA" id="ARBA00023015"/>
    </source>
</evidence>
<evidence type="ECO:0000256" key="2">
    <source>
        <dbReference type="ARBA" id="ARBA00023125"/>
    </source>
</evidence>
<accession>A0ABN2IUR2</accession>
<dbReference type="SUPFAM" id="SSF46689">
    <property type="entry name" value="Homeodomain-like"/>
    <property type="match status" value="1"/>
</dbReference>
<dbReference type="PANTHER" id="PTHR46796">
    <property type="entry name" value="HTH-TYPE TRANSCRIPTIONAL ACTIVATOR RHAS-RELATED"/>
    <property type="match status" value="1"/>
</dbReference>
<dbReference type="Proteomes" id="UP001500618">
    <property type="component" value="Unassembled WGS sequence"/>
</dbReference>
<organism evidence="5 6">
    <name type="scientific">Fodinicola feengrottensis</name>
    <dbReference type="NCBI Taxonomy" id="435914"/>
    <lineage>
        <taxon>Bacteria</taxon>
        <taxon>Bacillati</taxon>
        <taxon>Actinomycetota</taxon>
        <taxon>Actinomycetes</taxon>
        <taxon>Mycobacteriales</taxon>
        <taxon>Fodinicola</taxon>
    </lineage>
</organism>
<evidence type="ECO:0000259" key="4">
    <source>
        <dbReference type="PROSITE" id="PS01124"/>
    </source>
</evidence>
<dbReference type="Pfam" id="PF14525">
    <property type="entry name" value="AraC_binding_2"/>
    <property type="match status" value="1"/>
</dbReference>
<name>A0ABN2IUR2_9ACTN</name>
<dbReference type="Pfam" id="PF12833">
    <property type="entry name" value="HTH_18"/>
    <property type="match status" value="1"/>
</dbReference>
<dbReference type="EMBL" id="BAAANY010000037">
    <property type="protein sequence ID" value="GAA1711910.1"/>
    <property type="molecule type" value="Genomic_DNA"/>
</dbReference>
<evidence type="ECO:0000313" key="6">
    <source>
        <dbReference type="Proteomes" id="UP001500618"/>
    </source>
</evidence>
<dbReference type="PROSITE" id="PS01124">
    <property type="entry name" value="HTH_ARAC_FAMILY_2"/>
    <property type="match status" value="1"/>
</dbReference>
<gene>
    <name evidence="5" type="ORF">GCM10009765_71350</name>
</gene>
<keyword evidence="3" id="KW-0804">Transcription</keyword>
<dbReference type="InterPro" id="IPR050204">
    <property type="entry name" value="AraC_XylS_family_regulators"/>
</dbReference>
<keyword evidence="6" id="KW-1185">Reference proteome</keyword>
<dbReference type="InterPro" id="IPR035418">
    <property type="entry name" value="AraC-bd_2"/>
</dbReference>
<dbReference type="SMART" id="SM00342">
    <property type="entry name" value="HTH_ARAC"/>
    <property type="match status" value="1"/>
</dbReference>
<dbReference type="InterPro" id="IPR018062">
    <property type="entry name" value="HTH_AraC-typ_CS"/>
</dbReference>
<feature type="domain" description="HTH araC/xylS-type" evidence="4">
    <location>
        <begin position="231"/>
        <end position="332"/>
    </location>
</feature>
<dbReference type="Gene3D" id="1.10.10.60">
    <property type="entry name" value="Homeodomain-like"/>
    <property type="match status" value="1"/>
</dbReference>
<sequence>MVMGVVEDSGPPVPALSLACHEVIDTTDVEEARLVGSRIFRNHQLTPASDHSTFRAVLRSTTVGGMTLTYVDYRAGVRIVTTAPASGFLVHVPLTGRADITCGRHVAISDPATAVVVDPSERLDMTWATGTPQMIVRIDRERLEQHLRRTLDRTLDRPLRFGLGMDLTSEAARRWLNIMNLMLREVSVSAAEPAALEHLEALVFQRFLLAQPNTYSNALRVERSVAPRVIQKAMSLIENHSAEQLTVEDIAEAVGVGVRSLQSGFRRFADTTPMNYLRDVRLRQVHAALKAADPATGNVTEVALRCGFLHAGRFAVQYRERFGEKPSTTLRR</sequence>
<proteinExistence type="predicted"/>
<keyword evidence="1" id="KW-0805">Transcription regulation</keyword>
<evidence type="ECO:0000256" key="3">
    <source>
        <dbReference type="ARBA" id="ARBA00023163"/>
    </source>
</evidence>
<evidence type="ECO:0000313" key="5">
    <source>
        <dbReference type="EMBL" id="GAA1711910.1"/>
    </source>
</evidence>
<comment type="caution">
    <text evidence="5">The sequence shown here is derived from an EMBL/GenBank/DDBJ whole genome shotgun (WGS) entry which is preliminary data.</text>
</comment>
<reference evidence="6" key="1">
    <citation type="journal article" date="2019" name="Int. J. Syst. Evol. Microbiol.">
        <title>The Global Catalogue of Microorganisms (GCM) 10K type strain sequencing project: providing services to taxonomists for standard genome sequencing and annotation.</title>
        <authorList>
            <consortium name="The Broad Institute Genomics Platform"/>
            <consortium name="The Broad Institute Genome Sequencing Center for Infectious Disease"/>
            <person name="Wu L."/>
            <person name="Ma J."/>
        </authorList>
    </citation>
    <scope>NUCLEOTIDE SEQUENCE [LARGE SCALE GENOMIC DNA]</scope>
    <source>
        <strain evidence="6">JCM 14718</strain>
    </source>
</reference>
<dbReference type="InterPro" id="IPR009057">
    <property type="entry name" value="Homeodomain-like_sf"/>
</dbReference>
<protein>
    <submittedName>
        <fullName evidence="5">AraC family transcriptional regulator</fullName>
    </submittedName>
</protein>